<dbReference type="GO" id="GO:0032153">
    <property type="term" value="C:cell division site"/>
    <property type="evidence" value="ECO:0007669"/>
    <property type="project" value="TreeGrafter"/>
</dbReference>
<name>A0A9N9KTG3_9HELO</name>
<feature type="transmembrane region" description="Helical" evidence="1">
    <location>
        <begin position="184"/>
        <end position="204"/>
    </location>
</feature>
<feature type="transmembrane region" description="Helical" evidence="1">
    <location>
        <begin position="112"/>
        <end position="138"/>
    </location>
</feature>
<dbReference type="GO" id="GO:0035838">
    <property type="term" value="C:growing cell tip"/>
    <property type="evidence" value="ECO:0007669"/>
    <property type="project" value="TreeGrafter"/>
</dbReference>
<gene>
    <name evidence="2" type="ORF">HYFRA_00003498</name>
</gene>
<reference evidence="2" key="1">
    <citation type="submission" date="2021-07" db="EMBL/GenBank/DDBJ databases">
        <authorList>
            <person name="Durling M."/>
        </authorList>
    </citation>
    <scope>NUCLEOTIDE SEQUENCE</scope>
</reference>
<keyword evidence="1" id="KW-0812">Transmembrane</keyword>
<dbReference type="PANTHER" id="PTHR28013:SF7">
    <property type="entry name" value="PALI-DOMAIN-CONTAINING PROTEIN"/>
    <property type="match status" value="1"/>
</dbReference>
<dbReference type="AlphaFoldDB" id="A0A9N9KTG3"/>
<organism evidence="2 3">
    <name type="scientific">Hymenoscyphus fraxineus</name>
    <dbReference type="NCBI Taxonomy" id="746836"/>
    <lineage>
        <taxon>Eukaryota</taxon>
        <taxon>Fungi</taxon>
        <taxon>Dikarya</taxon>
        <taxon>Ascomycota</taxon>
        <taxon>Pezizomycotina</taxon>
        <taxon>Leotiomycetes</taxon>
        <taxon>Helotiales</taxon>
        <taxon>Helotiaceae</taxon>
        <taxon>Hymenoscyphus</taxon>
    </lineage>
</organism>
<dbReference type="Pfam" id="PF06687">
    <property type="entry name" value="SUR7"/>
    <property type="match status" value="1"/>
</dbReference>
<accession>A0A9N9KTG3</accession>
<dbReference type="GO" id="GO:0005886">
    <property type="term" value="C:plasma membrane"/>
    <property type="evidence" value="ECO:0007669"/>
    <property type="project" value="InterPro"/>
</dbReference>
<comment type="caution">
    <text evidence="2">The sequence shown here is derived from an EMBL/GenBank/DDBJ whole genome shotgun (WGS) entry which is preliminary data.</text>
</comment>
<evidence type="ECO:0008006" key="4">
    <source>
        <dbReference type="Google" id="ProtNLM"/>
    </source>
</evidence>
<dbReference type="EMBL" id="CAJVRL010000049">
    <property type="protein sequence ID" value="CAG8953291.1"/>
    <property type="molecule type" value="Genomic_DNA"/>
</dbReference>
<keyword evidence="1" id="KW-0472">Membrane</keyword>
<dbReference type="OrthoDB" id="2354757at2759"/>
<evidence type="ECO:0000313" key="3">
    <source>
        <dbReference type="Proteomes" id="UP000696280"/>
    </source>
</evidence>
<proteinExistence type="predicted"/>
<dbReference type="PANTHER" id="PTHR28013">
    <property type="entry name" value="PROTEIN DCV1-RELATED"/>
    <property type="match status" value="1"/>
</dbReference>
<sequence length="242" mass="26875">MKTGFFHHIGTFLLFAATILLLITSISAPVINSIALLRVRLDNGGLVEFGSWGYCLQGSDDSFRARFNFNDGDQCTGKHIGYNPAEFVQTLDDTTYNRAQIDTTKALTRVMVLHPVACALAFLAFLFAAGSGFCGAIFGAITATVAWIVTLVVMATDFVLFGIIKNHINDDGSGSHAYFHTAMWTLLAAFICLFFGTLIVFFTCCSSRMHRQNHVAVKHETGYAHGTPVRKRHFWQRRTTRY</sequence>
<protein>
    <recommendedName>
        <fullName evidence="4">Pali-domain-containing protein</fullName>
    </recommendedName>
</protein>
<dbReference type="InterPro" id="IPR051380">
    <property type="entry name" value="pH-response_reg_palI/RIM9"/>
</dbReference>
<evidence type="ECO:0000256" key="1">
    <source>
        <dbReference type="SAM" id="Phobius"/>
    </source>
</evidence>
<dbReference type="InterPro" id="IPR009571">
    <property type="entry name" value="SUR7/Rim9-like_fungi"/>
</dbReference>
<evidence type="ECO:0000313" key="2">
    <source>
        <dbReference type="EMBL" id="CAG8953291.1"/>
    </source>
</evidence>
<keyword evidence="1" id="KW-1133">Transmembrane helix</keyword>
<feature type="transmembrane region" description="Helical" evidence="1">
    <location>
        <begin position="145"/>
        <end position="164"/>
    </location>
</feature>
<keyword evidence="3" id="KW-1185">Reference proteome</keyword>
<dbReference type="Proteomes" id="UP000696280">
    <property type="component" value="Unassembled WGS sequence"/>
</dbReference>